<evidence type="ECO:0000313" key="2">
    <source>
        <dbReference type="EMBL" id="MEQ2365466.1"/>
    </source>
</evidence>
<feature type="domain" description="Transposase IS4-like" evidence="1">
    <location>
        <begin position="85"/>
        <end position="172"/>
    </location>
</feature>
<dbReference type="SUPFAM" id="SSF53098">
    <property type="entry name" value="Ribonuclease H-like"/>
    <property type="match status" value="1"/>
</dbReference>
<reference evidence="2 3" key="1">
    <citation type="submission" date="2024-03" db="EMBL/GenBank/DDBJ databases">
        <title>Human intestinal bacterial collection.</title>
        <authorList>
            <person name="Pauvert C."/>
            <person name="Hitch T.C.A."/>
            <person name="Clavel T."/>
        </authorList>
    </citation>
    <scope>NUCLEOTIDE SEQUENCE [LARGE SCALE GENOMIC DNA]</scope>
    <source>
        <strain evidence="2 3">CLA-AA-H190</strain>
    </source>
</reference>
<gene>
    <name evidence="2" type="ORF">WMO25_10195</name>
</gene>
<dbReference type="InterPro" id="IPR012337">
    <property type="entry name" value="RNaseH-like_sf"/>
</dbReference>
<evidence type="ECO:0000313" key="3">
    <source>
        <dbReference type="Proteomes" id="UP001469749"/>
    </source>
</evidence>
<dbReference type="RefSeq" id="WP_349085214.1">
    <property type="nucleotide sequence ID" value="NZ_JBBMEK010000121.1"/>
</dbReference>
<feature type="non-terminal residue" evidence="2">
    <location>
        <position position="1"/>
    </location>
</feature>
<accession>A0ABV1B4Y3</accession>
<proteinExistence type="predicted"/>
<comment type="caution">
    <text evidence="2">The sequence shown here is derived from an EMBL/GenBank/DDBJ whole genome shotgun (WGS) entry which is preliminary data.</text>
</comment>
<keyword evidence="3" id="KW-1185">Reference proteome</keyword>
<dbReference type="Proteomes" id="UP001469749">
    <property type="component" value="Unassembled WGS sequence"/>
</dbReference>
<dbReference type="InterPro" id="IPR002559">
    <property type="entry name" value="Transposase_11"/>
</dbReference>
<name>A0ABV1B4Y3_9FIRM</name>
<organism evidence="2 3">
    <name type="scientific">Coprococcus intestinihominis</name>
    <dbReference type="NCBI Taxonomy" id="3133154"/>
    <lineage>
        <taxon>Bacteria</taxon>
        <taxon>Bacillati</taxon>
        <taxon>Bacillota</taxon>
        <taxon>Clostridia</taxon>
        <taxon>Lachnospirales</taxon>
        <taxon>Lachnospiraceae</taxon>
        <taxon>Coprococcus</taxon>
    </lineage>
</organism>
<evidence type="ECO:0000259" key="1">
    <source>
        <dbReference type="Pfam" id="PF01609"/>
    </source>
</evidence>
<dbReference type="EMBL" id="JBBMEK010000121">
    <property type="protein sequence ID" value="MEQ2365466.1"/>
    <property type="molecule type" value="Genomic_DNA"/>
</dbReference>
<dbReference type="Pfam" id="PF01609">
    <property type="entry name" value="DDE_Tnp_1"/>
    <property type="match status" value="1"/>
</dbReference>
<sequence>LPEQVSLLRSTGHPHHFGSWKLPHTSKHWRTLFIELIADMIQIFKYEIVICQLERAQKMIDAPDSKRKTRNQNDPARFVKKTSVTDDGEIAEKYVYSLDEERVAEEAQYDGFYAVITDLEGDVDEISKINQQRWEIEENFRIMKTEFKARPVYVRREDRIKAHFLTCYISLLVYRLLEKKLENKYTCEEILKTLRSMQMTRISKDDGYIPSYKRTDVTDSLHKIAGIHTDLEFISKSTMRSIIKTTKNTKK</sequence>
<protein>
    <submittedName>
        <fullName evidence="2">Transposase</fullName>
    </submittedName>
</protein>